<gene>
    <name evidence="9" type="ORF">HERILL_LOCUS380</name>
</gene>
<dbReference type="OrthoDB" id="8044407at2759"/>
<feature type="transmembrane region" description="Helical" evidence="8">
    <location>
        <begin position="539"/>
        <end position="562"/>
    </location>
</feature>
<dbReference type="PANTHER" id="PTHR42643:SF41">
    <property type="entry name" value="IONOTROPIC RECEPTOR 20A-RELATED"/>
    <property type="match status" value="1"/>
</dbReference>
<dbReference type="InterPro" id="IPR052192">
    <property type="entry name" value="Insect_Ionotropic_Sensory_Rcpt"/>
</dbReference>
<keyword evidence="2" id="KW-1003">Cell membrane</keyword>
<feature type="transmembrane region" description="Helical" evidence="8">
    <location>
        <begin position="601"/>
        <end position="625"/>
    </location>
</feature>
<feature type="transmembrane region" description="Helical" evidence="8">
    <location>
        <begin position="785"/>
        <end position="807"/>
    </location>
</feature>
<dbReference type="Proteomes" id="UP000594454">
    <property type="component" value="Chromosome 1"/>
</dbReference>
<evidence type="ECO:0000256" key="5">
    <source>
        <dbReference type="ARBA" id="ARBA00023136"/>
    </source>
</evidence>
<evidence type="ECO:0000256" key="8">
    <source>
        <dbReference type="SAM" id="Phobius"/>
    </source>
</evidence>
<dbReference type="AlphaFoldDB" id="A0A7R8UA80"/>
<name>A0A7R8UA80_HERIL</name>
<reference evidence="9 10" key="1">
    <citation type="submission" date="2020-11" db="EMBL/GenBank/DDBJ databases">
        <authorList>
            <person name="Wallbank WR R."/>
            <person name="Pardo Diaz C."/>
            <person name="Kozak K."/>
            <person name="Martin S."/>
            <person name="Jiggins C."/>
            <person name="Moest M."/>
            <person name="Warren A I."/>
            <person name="Generalovic N T."/>
            <person name="Byers J.R.P. K."/>
            <person name="Montejo-Kovacevich G."/>
            <person name="Yen C E."/>
        </authorList>
    </citation>
    <scope>NUCLEOTIDE SEQUENCE [LARGE SCALE GENOMIC DNA]</scope>
</reference>
<dbReference type="FunCoup" id="A0A7R8UA80">
    <property type="interactions" value="21"/>
</dbReference>
<evidence type="ECO:0000256" key="4">
    <source>
        <dbReference type="ARBA" id="ARBA00022989"/>
    </source>
</evidence>
<evidence type="ECO:0000256" key="1">
    <source>
        <dbReference type="ARBA" id="ARBA00004651"/>
    </source>
</evidence>
<dbReference type="GO" id="GO:0005886">
    <property type="term" value="C:plasma membrane"/>
    <property type="evidence" value="ECO:0007669"/>
    <property type="project" value="UniProtKB-SubCell"/>
</dbReference>
<keyword evidence="7" id="KW-0325">Glycoprotein</keyword>
<keyword evidence="3 8" id="KW-0812">Transmembrane</keyword>
<dbReference type="InParanoid" id="A0A7R8UA80"/>
<keyword evidence="10" id="KW-1185">Reference proteome</keyword>
<evidence type="ECO:0000256" key="6">
    <source>
        <dbReference type="ARBA" id="ARBA00023170"/>
    </source>
</evidence>
<proteinExistence type="predicted"/>
<dbReference type="EMBL" id="LR899009">
    <property type="protein sequence ID" value="CAD7077001.1"/>
    <property type="molecule type" value="Genomic_DNA"/>
</dbReference>
<accession>A0A7R8UA80</accession>
<evidence type="ECO:0000313" key="10">
    <source>
        <dbReference type="Proteomes" id="UP000594454"/>
    </source>
</evidence>
<evidence type="ECO:0000256" key="2">
    <source>
        <dbReference type="ARBA" id="ARBA00022475"/>
    </source>
</evidence>
<keyword evidence="5 8" id="KW-0472">Membrane</keyword>
<organism evidence="9 10">
    <name type="scientific">Hermetia illucens</name>
    <name type="common">Black soldier fly</name>
    <dbReference type="NCBI Taxonomy" id="343691"/>
    <lineage>
        <taxon>Eukaryota</taxon>
        <taxon>Metazoa</taxon>
        <taxon>Ecdysozoa</taxon>
        <taxon>Arthropoda</taxon>
        <taxon>Hexapoda</taxon>
        <taxon>Insecta</taxon>
        <taxon>Pterygota</taxon>
        <taxon>Neoptera</taxon>
        <taxon>Endopterygota</taxon>
        <taxon>Diptera</taxon>
        <taxon>Brachycera</taxon>
        <taxon>Stratiomyomorpha</taxon>
        <taxon>Stratiomyidae</taxon>
        <taxon>Hermetiinae</taxon>
        <taxon>Hermetia</taxon>
    </lineage>
</organism>
<sequence>MLFHQIGFIILNSPFLSSSSYIFENTLRNCPMFALFTKDSLQDNDASEIILELASTKILTPRVIITEGSYSKLSPYVNKDFINFVIMPEGNFTDLLTSVHASLQLLNNPKIVFVLDSHNSTENIWNCVQWCWARKFVNIVIAIQGPKLEFDLYTYDPIPSIQIIKIPNNASFAELFPKQPKNFENFPVRTLRKYDFPRTFRYINYKGEEVYGGYLWKIFYTWATKYNVHLDFVNSSGSDVLDRTRTIATSSGSVLEQCLMHSPMFVLFALDDNQSKIRSMMLLKCASETIPKPRFTLSSSKLGRIASLVGENLVSIVIVTTENSENILKIVQVSLKRMHESKIVFLLDYEVASESIQKVVNWCWTQRMINILIVVQTSTMQPADYELYSYTPFPTVTIEKISNNLGFKELFPNKMRNMKGFAIRTVQKYDHPRSFKYINYKGKEVIGGYLSKIFYTFVSVYNASVEIIDESASQSLVKPNLEKFLVEGRIDIVQHFLKGYFFENVTSTSSILCTKMCFLVPQSPEIPSNMYLYLPFDNIVWYMIIFSIIYIALAEAFCGFVVNGKFDFGHAFCNALLGIIYQSTDSKTFRFRHFLAIRLQLMLLGFILTNLFLSVLSSFLTAMIFDPQSDTFEEIDRSGARIMLDKIELDYFLTSRLIPMKWKHLFLAVDRDTLMEQLRILNRSHGYLIASDKLQMVRFVEKYSKRPLFHETAIDYGYIWYGMTIRDDAVFLGTLNKFISRIYDVGLFEKWMNEIGTESVEAGMIKLKSVPGDSFVPMTIDHFKLTWFCLFYGISASFGCFILECIVQRYFKRFSVKI</sequence>
<evidence type="ECO:0000313" key="9">
    <source>
        <dbReference type="EMBL" id="CAD7077001.1"/>
    </source>
</evidence>
<keyword evidence="4 8" id="KW-1133">Transmembrane helix</keyword>
<evidence type="ECO:0000256" key="7">
    <source>
        <dbReference type="ARBA" id="ARBA00023180"/>
    </source>
</evidence>
<protein>
    <submittedName>
        <fullName evidence="9">Uncharacterized protein</fullName>
    </submittedName>
</protein>
<dbReference type="PANTHER" id="PTHR42643">
    <property type="entry name" value="IONOTROPIC RECEPTOR 20A-RELATED"/>
    <property type="match status" value="1"/>
</dbReference>
<evidence type="ECO:0000256" key="3">
    <source>
        <dbReference type="ARBA" id="ARBA00022692"/>
    </source>
</evidence>
<keyword evidence="6" id="KW-0675">Receptor</keyword>
<comment type="subcellular location">
    <subcellularLocation>
        <location evidence="1">Cell membrane</location>
        <topology evidence="1">Multi-pass membrane protein</topology>
    </subcellularLocation>
</comment>